<dbReference type="EMBL" id="UINC01162870">
    <property type="protein sequence ID" value="SVD62859.1"/>
    <property type="molecule type" value="Genomic_DNA"/>
</dbReference>
<evidence type="ECO:0000313" key="1">
    <source>
        <dbReference type="EMBL" id="SVD62859.1"/>
    </source>
</evidence>
<accession>A0A382WW68</accession>
<protein>
    <recommendedName>
        <fullName evidence="2">Amidohydrolase-related domain-containing protein</fullName>
    </recommendedName>
</protein>
<name>A0A382WW68_9ZZZZ</name>
<evidence type="ECO:0008006" key="2">
    <source>
        <dbReference type="Google" id="ProtNLM"/>
    </source>
</evidence>
<organism evidence="1">
    <name type="scientific">marine metagenome</name>
    <dbReference type="NCBI Taxonomy" id="408172"/>
    <lineage>
        <taxon>unclassified sequences</taxon>
        <taxon>metagenomes</taxon>
        <taxon>ecological metagenomes</taxon>
    </lineage>
</organism>
<reference evidence="1" key="1">
    <citation type="submission" date="2018-05" db="EMBL/GenBank/DDBJ databases">
        <authorList>
            <person name="Lanie J.A."/>
            <person name="Ng W.-L."/>
            <person name="Kazmierczak K.M."/>
            <person name="Andrzejewski T.M."/>
            <person name="Davidsen T.M."/>
            <person name="Wayne K.J."/>
            <person name="Tettelin H."/>
            <person name="Glass J.I."/>
            <person name="Rusch D."/>
            <person name="Podicherti R."/>
            <person name="Tsui H.-C.T."/>
            <person name="Winkler M.E."/>
        </authorList>
    </citation>
    <scope>NUCLEOTIDE SEQUENCE</scope>
</reference>
<dbReference type="InterPro" id="IPR052350">
    <property type="entry name" value="Metallo-dep_Lactonases"/>
</dbReference>
<sequence>MVMTYLENTHLNEWIEQETPEIVIEPQLPIVDPHHHLWDIRKFTRNPHARFLQKVYLCEEFSKDIYEGGHNVFQTVFAECNAFYRTDGPDAMKCIGETEVIHGITSMSSSGLYGKPRLCAGIFGTADLTLGKEVESVLQAYMAASPNFRGIRSPFPKNLNAQFLDGYRLLGKYKLT</sequence>
<dbReference type="AlphaFoldDB" id="A0A382WW68"/>
<feature type="non-terminal residue" evidence="1">
    <location>
        <position position="176"/>
    </location>
</feature>
<dbReference type="Gene3D" id="3.20.20.140">
    <property type="entry name" value="Metal-dependent hydrolases"/>
    <property type="match status" value="1"/>
</dbReference>
<proteinExistence type="predicted"/>
<gene>
    <name evidence="1" type="ORF">METZ01_LOCUS415713</name>
</gene>
<dbReference type="PANTHER" id="PTHR43569">
    <property type="entry name" value="AMIDOHYDROLASE"/>
    <property type="match status" value="1"/>
</dbReference>
<dbReference type="PANTHER" id="PTHR43569:SF1">
    <property type="entry name" value="BLL3371 PROTEIN"/>
    <property type="match status" value="1"/>
</dbReference>